<feature type="chain" id="PRO_5032928637" evidence="1">
    <location>
        <begin position="18"/>
        <end position="214"/>
    </location>
</feature>
<dbReference type="EMBL" id="JACKWZ010000047">
    <property type="protein sequence ID" value="KAF9419088.1"/>
    <property type="molecule type" value="Genomic_DNA"/>
</dbReference>
<feature type="signal peptide" evidence="1">
    <location>
        <begin position="1"/>
        <end position="17"/>
    </location>
</feature>
<keyword evidence="3" id="KW-1185">Reference proteome</keyword>
<sequence length="214" mass="24721">MKFYHLIFFAVLSCVSATPTRDDESKEKYVLATVLFYCNEKGDKIVAAGEVPKKVNMIIKKDVERIYNNKNTKIVPIYRKYSDVPKINEVYNEIRNKHDKVFTSTLPEGLSSRLVEKKSKLFEKNGKVSGIQRFKREFVKNKSDVLDKDIESNVVPTKSQDYRKSLSVYMKAGSPDLEGFVPNTVYYAAQLKYRTNDKIIKTLKAMLNEPKKKI</sequence>
<organism evidence="2 3">
    <name type="scientific">Spodoptera exigua</name>
    <name type="common">Beet armyworm</name>
    <name type="synonym">Noctua fulgens</name>
    <dbReference type="NCBI Taxonomy" id="7107"/>
    <lineage>
        <taxon>Eukaryota</taxon>
        <taxon>Metazoa</taxon>
        <taxon>Ecdysozoa</taxon>
        <taxon>Arthropoda</taxon>
        <taxon>Hexapoda</taxon>
        <taxon>Insecta</taxon>
        <taxon>Pterygota</taxon>
        <taxon>Neoptera</taxon>
        <taxon>Endopterygota</taxon>
        <taxon>Lepidoptera</taxon>
        <taxon>Glossata</taxon>
        <taxon>Ditrysia</taxon>
        <taxon>Noctuoidea</taxon>
        <taxon>Noctuidae</taxon>
        <taxon>Amphipyrinae</taxon>
        <taxon>Spodoptera</taxon>
    </lineage>
</organism>
<evidence type="ECO:0000256" key="1">
    <source>
        <dbReference type="SAM" id="SignalP"/>
    </source>
</evidence>
<gene>
    <name evidence="2" type="ORF">HW555_004259</name>
</gene>
<comment type="caution">
    <text evidence="2">The sequence shown here is derived from an EMBL/GenBank/DDBJ whole genome shotgun (WGS) entry which is preliminary data.</text>
</comment>
<evidence type="ECO:0000313" key="2">
    <source>
        <dbReference type="EMBL" id="KAF9419088.1"/>
    </source>
</evidence>
<accession>A0A835GNI7</accession>
<proteinExistence type="predicted"/>
<reference evidence="2" key="1">
    <citation type="submission" date="2020-08" db="EMBL/GenBank/DDBJ databases">
        <title>Spodoptera exigua strain:BAW_Kor-Di-RS1 Genome sequencing and assembly.</title>
        <authorList>
            <person name="Kim J."/>
            <person name="Nam H.Y."/>
            <person name="Kwon M."/>
            <person name="Choi J.H."/>
            <person name="Cho S.R."/>
            <person name="Kim G.-H."/>
        </authorList>
    </citation>
    <scope>NUCLEOTIDE SEQUENCE</scope>
    <source>
        <strain evidence="2">BAW_Kor-Di-RS1</strain>
        <tissue evidence="2">Whole-body</tissue>
    </source>
</reference>
<name>A0A835GNI7_SPOEX</name>
<keyword evidence="1" id="KW-0732">Signal</keyword>
<protein>
    <submittedName>
        <fullName evidence="2">Uncharacterized protein</fullName>
    </submittedName>
</protein>
<dbReference type="AlphaFoldDB" id="A0A835GNI7"/>
<evidence type="ECO:0000313" key="3">
    <source>
        <dbReference type="Proteomes" id="UP000648187"/>
    </source>
</evidence>
<dbReference type="Proteomes" id="UP000648187">
    <property type="component" value="Unassembled WGS sequence"/>
</dbReference>